<keyword evidence="1" id="KW-1133">Transmembrane helix</keyword>
<organism evidence="2 3">
    <name type="scientific">Phytophthora palmivora</name>
    <dbReference type="NCBI Taxonomy" id="4796"/>
    <lineage>
        <taxon>Eukaryota</taxon>
        <taxon>Sar</taxon>
        <taxon>Stramenopiles</taxon>
        <taxon>Oomycota</taxon>
        <taxon>Peronosporomycetes</taxon>
        <taxon>Peronosporales</taxon>
        <taxon>Peronosporaceae</taxon>
        <taxon>Phytophthora</taxon>
    </lineage>
</organism>
<protein>
    <submittedName>
        <fullName evidence="2">Uncharacterized protein</fullName>
    </submittedName>
</protein>
<accession>A0A2P4YGN1</accession>
<evidence type="ECO:0000313" key="2">
    <source>
        <dbReference type="EMBL" id="POM76944.1"/>
    </source>
</evidence>
<evidence type="ECO:0000313" key="3">
    <source>
        <dbReference type="Proteomes" id="UP000237271"/>
    </source>
</evidence>
<dbReference type="OrthoDB" id="156063at2759"/>
<keyword evidence="1" id="KW-0472">Membrane</keyword>
<dbReference type="Proteomes" id="UP000237271">
    <property type="component" value="Unassembled WGS sequence"/>
</dbReference>
<gene>
    <name evidence="2" type="ORF">PHPALM_5761</name>
</gene>
<feature type="non-terminal residue" evidence="2">
    <location>
        <position position="166"/>
    </location>
</feature>
<comment type="caution">
    <text evidence="2">The sequence shown here is derived from an EMBL/GenBank/DDBJ whole genome shotgun (WGS) entry which is preliminary data.</text>
</comment>
<name>A0A2P4YGN1_9STRA</name>
<sequence length="166" mass="18688">MAEPKTQQLVARCKRFIYGATAAASGTFQALADDEVRSEFWRSMKVLLIMAVVLSAVLHVLLLPIEWISMLFLSPETVDASVRAFRYAAASTIPFMLIGVCRYFSVNMFENAFFAGLASRDAELAKTIRKKKAIYWDWEYVRHLMRFGLRQLGFGLVALAAKPLLG</sequence>
<feature type="transmembrane region" description="Helical" evidence="1">
    <location>
        <begin position="85"/>
        <end position="104"/>
    </location>
</feature>
<feature type="transmembrane region" description="Helical" evidence="1">
    <location>
        <begin position="46"/>
        <end position="65"/>
    </location>
</feature>
<dbReference type="EMBL" id="NCKW01003238">
    <property type="protein sequence ID" value="POM76944.1"/>
    <property type="molecule type" value="Genomic_DNA"/>
</dbReference>
<evidence type="ECO:0000256" key="1">
    <source>
        <dbReference type="SAM" id="Phobius"/>
    </source>
</evidence>
<proteinExistence type="predicted"/>
<keyword evidence="1" id="KW-0812">Transmembrane</keyword>
<reference evidence="2 3" key="1">
    <citation type="journal article" date="2017" name="Genome Biol. Evol.">
        <title>Phytophthora megakarya and P. palmivora, closely related causal agents of cacao black pod rot, underwent increases in genome sizes and gene numbers by different mechanisms.</title>
        <authorList>
            <person name="Ali S.S."/>
            <person name="Shao J."/>
            <person name="Lary D.J."/>
            <person name="Kronmiller B."/>
            <person name="Shen D."/>
            <person name="Strem M.D."/>
            <person name="Amoako-Attah I."/>
            <person name="Akrofi A.Y."/>
            <person name="Begoude B.A."/>
            <person name="Ten Hoopen G.M."/>
            <person name="Coulibaly K."/>
            <person name="Kebe B.I."/>
            <person name="Melnick R.L."/>
            <person name="Guiltinan M.J."/>
            <person name="Tyler B.M."/>
            <person name="Meinhardt L.W."/>
            <person name="Bailey B.A."/>
        </authorList>
    </citation>
    <scope>NUCLEOTIDE SEQUENCE [LARGE SCALE GENOMIC DNA]</scope>
    <source>
        <strain evidence="3">sbr112.9</strain>
    </source>
</reference>
<keyword evidence="3" id="KW-1185">Reference proteome</keyword>
<dbReference type="AlphaFoldDB" id="A0A2P4YGN1"/>